<feature type="compositionally biased region" description="Pro residues" evidence="2">
    <location>
        <begin position="409"/>
        <end position="419"/>
    </location>
</feature>
<sequence>MAPKRPPTTAEKGKNKTIGGMLKRPRVENTDSRHYLSEEHEERFKNFISHWTIWEKRRLQLDDFRLSELYNLVDICGSSKITDIPHKIYSQLVHEFNANFNQDIDIQRTEHYGQTWVRGKWFMFTPRIINNYYGITTEDIHHLLSIQDMGEVAQFLYGRDDAWPLPGKDFEHSKLTDSLIILNVFVSHNIDPTRHRTTINDARARLLYHLAHGRKMDLENYIYTLISMLGFQTDKRHTAIFQALISGICEAVGVQISPAEPVIKDKGPINRFALENARKHTVRAVGAILDAQDQPPEEHAVAPQPIAPQPAAPPVDITSMLRQILEGQAEHTRLIVATRTEMRTMQQELATLQARMDSFRHAQMNQESRQRKTNIEQRRIRADCNEVKKRLDRCTGQLDDIHDKICRPAPTPSQDPSPVDPTILFLPAPSDPHLGYV</sequence>
<accession>A0ABD1PBV2</accession>
<evidence type="ECO:0000313" key="5">
    <source>
        <dbReference type="Proteomes" id="UP001604336"/>
    </source>
</evidence>
<gene>
    <name evidence="4" type="ORF">Adt_44791</name>
</gene>
<feature type="region of interest" description="Disordered" evidence="2">
    <location>
        <begin position="407"/>
        <end position="437"/>
    </location>
</feature>
<feature type="coiled-coil region" evidence="1">
    <location>
        <begin position="335"/>
        <end position="362"/>
    </location>
</feature>
<keyword evidence="5" id="KW-1185">Reference proteome</keyword>
<keyword evidence="1" id="KW-0175">Coiled coil</keyword>
<comment type="caution">
    <text evidence="4">The sequence shown here is derived from an EMBL/GenBank/DDBJ whole genome shotgun (WGS) entry which is preliminary data.</text>
</comment>
<evidence type="ECO:0000313" key="4">
    <source>
        <dbReference type="EMBL" id="KAL2461371.1"/>
    </source>
</evidence>
<name>A0ABD1PBV2_9LAMI</name>
<protein>
    <submittedName>
        <fullName evidence="4">Envelope-like protein</fullName>
    </submittedName>
</protein>
<organism evidence="4 5">
    <name type="scientific">Abeliophyllum distichum</name>
    <dbReference type="NCBI Taxonomy" id="126358"/>
    <lineage>
        <taxon>Eukaryota</taxon>
        <taxon>Viridiplantae</taxon>
        <taxon>Streptophyta</taxon>
        <taxon>Embryophyta</taxon>
        <taxon>Tracheophyta</taxon>
        <taxon>Spermatophyta</taxon>
        <taxon>Magnoliopsida</taxon>
        <taxon>eudicotyledons</taxon>
        <taxon>Gunneridae</taxon>
        <taxon>Pentapetalae</taxon>
        <taxon>asterids</taxon>
        <taxon>lamiids</taxon>
        <taxon>Lamiales</taxon>
        <taxon>Oleaceae</taxon>
        <taxon>Forsythieae</taxon>
        <taxon>Abeliophyllum</taxon>
    </lineage>
</organism>
<evidence type="ECO:0000256" key="2">
    <source>
        <dbReference type="SAM" id="MobiDB-lite"/>
    </source>
</evidence>
<evidence type="ECO:0000256" key="1">
    <source>
        <dbReference type="SAM" id="Coils"/>
    </source>
</evidence>
<reference evidence="5" key="1">
    <citation type="submission" date="2024-07" db="EMBL/GenBank/DDBJ databases">
        <title>Two chromosome-level genome assemblies of Korean endemic species Abeliophyllum distichum and Forsythia ovata (Oleaceae).</title>
        <authorList>
            <person name="Jang H."/>
        </authorList>
    </citation>
    <scope>NUCLEOTIDE SEQUENCE [LARGE SCALE GENOMIC DNA]</scope>
</reference>
<proteinExistence type="predicted"/>
<dbReference type="AlphaFoldDB" id="A0ABD1PBV2"/>
<dbReference type="InterPro" id="IPR046796">
    <property type="entry name" value="Transposase_32_dom"/>
</dbReference>
<dbReference type="Pfam" id="PF20167">
    <property type="entry name" value="Transposase_32"/>
    <property type="match status" value="1"/>
</dbReference>
<dbReference type="Proteomes" id="UP001604336">
    <property type="component" value="Unassembled WGS sequence"/>
</dbReference>
<evidence type="ECO:0000259" key="3">
    <source>
        <dbReference type="Pfam" id="PF20167"/>
    </source>
</evidence>
<feature type="domain" description="Putative plant transposon protein" evidence="3">
    <location>
        <begin position="79"/>
        <end position="254"/>
    </location>
</feature>
<dbReference type="EMBL" id="JBFOLK010000014">
    <property type="protein sequence ID" value="KAL2461371.1"/>
    <property type="molecule type" value="Genomic_DNA"/>
</dbReference>